<dbReference type="SMART" id="SM00014">
    <property type="entry name" value="acidPPc"/>
    <property type="match status" value="1"/>
</dbReference>
<evidence type="ECO:0000313" key="8">
    <source>
        <dbReference type="EMBL" id="KAK5087051.1"/>
    </source>
</evidence>
<dbReference type="PANTHER" id="PTHR10165">
    <property type="entry name" value="LIPID PHOSPHATE PHOSPHATASE"/>
    <property type="match status" value="1"/>
</dbReference>
<evidence type="ECO:0000256" key="6">
    <source>
        <dbReference type="SAM" id="Phobius"/>
    </source>
</evidence>
<keyword evidence="3 6" id="KW-0812">Transmembrane</keyword>
<dbReference type="Pfam" id="PF01569">
    <property type="entry name" value="PAP2"/>
    <property type="match status" value="1"/>
</dbReference>
<feature type="transmembrane region" description="Helical" evidence="6">
    <location>
        <begin position="105"/>
        <end position="126"/>
    </location>
</feature>
<evidence type="ECO:0000256" key="4">
    <source>
        <dbReference type="ARBA" id="ARBA00022989"/>
    </source>
</evidence>
<evidence type="ECO:0000256" key="1">
    <source>
        <dbReference type="ARBA" id="ARBA00004141"/>
    </source>
</evidence>
<comment type="similarity">
    <text evidence="2">Belongs to the PA-phosphatase related phosphoesterase family.</text>
</comment>
<dbReference type="AlphaFoldDB" id="A0AAN7T1E3"/>
<dbReference type="PANTHER" id="PTHR10165:SF84">
    <property type="entry name" value="PHOSPHATIDIC ACID PHOSPHATASE BETA"/>
    <property type="match status" value="1"/>
</dbReference>
<feature type="domain" description="Phosphatidic acid phosphatase type 2/haloperoxidase" evidence="7">
    <location>
        <begin position="141"/>
        <end position="290"/>
    </location>
</feature>
<feature type="transmembrane region" description="Helical" evidence="6">
    <location>
        <begin position="52"/>
        <end position="72"/>
    </location>
</feature>
<keyword evidence="9" id="KW-1185">Reference proteome</keyword>
<reference evidence="8 9" key="1">
    <citation type="submission" date="2023-08" db="EMBL/GenBank/DDBJ databases">
        <title>Black Yeasts Isolated from many extreme environments.</title>
        <authorList>
            <person name="Coleine C."/>
            <person name="Stajich J.E."/>
            <person name="Selbmann L."/>
        </authorList>
    </citation>
    <scope>NUCLEOTIDE SEQUENCE [LARGE SCALE GENOMIC DNA]</scope>
    <source>
        <strain evidence="8 9">CCFEE 5910</strain>
    </source>
</reference>
<accession>A0AAN7T1E3</accession>
<keyword evidence="5 6" id="KW-0472">Membrane</keyword>
<protein>
    <recommendedName>
        <fullName evidence="7">Phosphatidic acid phosphatase type 2/haloperoxidase domain-containing protein</fullName>
    </recommendedName>
</protein>
<sequence>MSSNLRHNSGDTLTPSGQEIPRQYVANEKSGRRGSGFISRFGHNLLRFFKEVWRSLLTLVVMGAITAAVWTAKNHAFTRLFPVTYFSTSGDIVWTQFAYPYQEPIFSSLAAALVAILVPVGVILLAQIWVRSFCDASNALLGLAYSLLTGTFIVVIIKKTIGGLRPHFLSVCQPVLPQDAIGTGFQNIMFTIEQVCTGIDKSKIRNGVESFPSGHSEIAFAGFFYLSIYLFTHLKIQSRYRAGYWRMVACVLPTLLATYLASTLVLNYHHHGYDVVFGSLLGVLVALFGYRMVFKSVWNKRLNAVPACHAEHLDEHEPVLPK</sequence>
<proteinExistence type="inferred from homology"/>
<dbReference type="InterPro" id="IPR036938">
    <property type="entry name" value="PAP2/HPO_sf"/>
</dbReference>
<comment type="caution">
    <text evidence="8">The sequence shown here is derived from an EMBL/GenBank/DDBJ whole genome shotgun (WGS) entry which is preliminary data.</text>
</comment>
<dbReference type="GO" id="GO:0016020">
    <property type="term" value="C:membrane"/>
    <property type="evidence" value="ECO:0007669"/>
    <property type="project" value="UniProtKB-SubCell"/>
</dbReference>
<organism evidence="8 9">
    <name type="scientific">Lithohypha guttulata</name>
    <dbReference type="NCBI Taxonomy" id="1690604"/>
    <lineage>
        <taxon>Eukaryota</taxon>
        <taxon>Fungi</taxon>
        <taxon>Dikarya</taxon>
        <taxon>Ascomycota</taxon>
        <taxon>Pezizomycotina</taxon>
        <taxon>Eurotiomycetes</taxon>
        <taxon>Chaetothyriomycetidae</taxon>
        <taxon>Chaetothyriales</taxon>
        <taxon>Trichomeriaceae</taxon>
        <taxon>Lithohypha</taxon>
    </lineage>
</organism>
<dbReference type="EMBL" id="JAVRRJ010000003">
    <property type="protein sequence ID" value="KAK5087051.1"/>
    <property type="molecule type" value="Genomic_DNA"/>
</dbReference>
<feature type="transmembrane region" description="Helical" evidence="6">
    <location>
        <begin position="218"/>
        <end position="236"/>
    </location>
</feature>
<keyword evidence="4 6" id="KW-1133">Transmembrane helix</keyword>
<evidence type="ECO:0000259" key="7">
    <source>
        <dbReference type="SMART" id="SM00014"/>
    </source>
</evidence>
<dbReference type="GO" id="GO:0008195">
    <property type="term" value="F:phosphatidate phosphatase activity"/>
    <property type="evidence" value="ECO:0007669"/>
    <property type="project" value="TreeGrafter"/>
</dbReference>
<feature type="transmembrane region" description="Helical" evidence="6">
    <location>
        <begin position="138"/>
        <end position="157"/>
    </location>
</feature>
<evidence type="ECO:0000256" key="3">
    <source>
        <dbReference type="ARBA" id="ARBA00022692"/>
    </source>
</evidence>
<comment type="subcellular location">
    <subcellularLocation>
        <location evidence="1">Membrane</location>
        <topology evidence="1">Multi-pass membrane protein</topology>
    </subcellularLocation>
</comment>
<dbReference type="Gene3D" id="1.20.144.10">
    <property type="entry name" value="Phosphatidic acid phosphatase type 2/haloperoxidase"/>
    <property type="match status" value="1"/>
</dbReference>
<dbReference type="InterPro" id="IPR043216">
    <property type="entry name" value="PAP-like"/>
</dbReference>
<evidence type="ECO:0000256" key="2">
    <source>
        <dbReference type="ARBA" id="ARBA00008816"/>
    </source>
</evidence>
<evidence type="ECO:0000313" key="9">
    <source>
        <dbReference type="Proteomes" id="UP001309876"/>
    </source>
</evidence>
<gene>
    <name evidence="8" type="ORF">LTR05_004222</name>
</gene>
<dbReference type="CDD" id="cd03390">
    <property type="entry name" value="PAP2_containing_1_like"/>
    <property type="match status" value="1"/>
</dbReference>
<dbReference type="InterPro" id="IPR000326">
    <property type="entry name" value="PAP2/HPO"/>
</dbReference>
<feature type="transmembrane region" description="Helical" evidence="6">
    <location>
        <begin position="248"/>
        <end position="269"/>
    </location>
</feature>
<evidence type="ECO:0000256" key="5">
    <source>
        <dbReference type="ARBA" id="ARBA00023136"/>
    </source>
</evidence>
<dbReference type="GO" id="GO:0046839">
    <property type="term" value="P:phospholipid dephosphorylation"/>
    <property type="evidence" value="ECO:0007669"/>
    <property type="project" value="TreeGrafter"/>
</dbReference>
<dbReference type="Proteomes" id="UP001309876">
    <property type="component" value="Unassembled WGS sequence"/>
</dbReference>
<feature type="transmembrane region" description="Helical" evidence="6">
    <location>
        <begin position="275"/>
        <end position="293"/>
    </location>
</feature>
<dbReference type="GO" id="GO:0006644">
    <property type="term" value="P:phospholipid metabolic process"/>
    <property type="evidence" value="ECO:0007669"/>
    <property type="project" value="InterPro"/>
</dbReference>
<name>A0AAN7T1E3_9EURO</name>
<dbReference type="SUPFAM" id="SSF48317">
    <property type="entry name" value="Acid phosphatase/Vanadium-dependent haloperoxidase"/>
    <property type="match status" value="1"/>
</dbReference>